<dbReference type="GO" id="GO:0008017">
    <property type="term" value="F:microtubule binding"/>
    <property type="evidence" value="ECO:0007669"/>
    <property type="project" value="TreeGrafter"/>
</dbReference>
<evidence type="ECO:0008006" key="9">
    <source>
        <dbReference type="Google" id="ProtNLM"/>
    </source>
</evidence>
<dbReference type="InterPro" id="IPR027417">
    <property type="entry name" value="P-loop_NTPase"/>
</dbReference>
<reference evidence="8" key="1">
    <citation type="journal article" date="2023" name="Mol. Phylogenet. Evol.">
        <title>Genome-scale phylogeny and comparative genomics of the fungal order Sordariales.</title>
        <authorList>
            <person name="Hensen N."/>
            <person name="Bonometti L."/>
            <person name="Westerberg I."/>
            <person name="Brannstrom I.O."/>
            <person name="Guillou S."/>
            <person name="Cros-Aarteil S."/>
            <person name="Calhoun S."/>
            <person name="Haridas S."/>
            <person name="Kuo A."/>
            <person name="Mondo S."/>
            <person name="Pangilinan J."/>
            <person name="Riley R."/>
            <person name="LaButti K."/>
            <person name="Andreopoulos B."/>
            <person name="Lipzen A."/>
            <person name="Chen C."/>
            <person name="Yan M."/>
            <person name="Daum C."/>
            <person name="Ng V."/>
            <person name="Clum A."/>
            <person name="Steindorff A."/>
            <person name="Ohm R.A."/>
            <person name="Martin F."/>
            <person name="Silar P."/>
            <person name="Natvig D.O."/>
            <person name="Lalanne C."/>
            <person name="Gautier V."/>
            <person name="Ament-Velasquez S.L."/>
            <person name="Kruys A."/>
            <person name="Hutchinson M.I."/>
            <person name="Powell A.J."/>
            <person name="Barry K."/>
            <person name="Miller A.N."/>
            <person name="Grigoriev I.V."/>
            <person name="Debuchy R."/>
            <person name="Gladieux P."/>
            <person name="Hiltunen Thoren M."/>
            <person name="Johannesson H."/>
        </authorList>
    </citation>
    <scope>NUCLEOTIDE SEQUENCE [LARGE SCALE GENOMIC DNA]</scope>
    <source>
        <strain evidence="8">CBS 284.82</strain>
    </source>
</reference>
<gene>
    <name evidence="7" type="ORF">C8A01DRAFT_51023</name>
</gene>
<dbReference type="EMBL" id="MU854647">
    <property type="protein sequence ID" value="KAK4032118.1"/>
    <property type="molecule type" value="Genomic_DNA"/>
</dbReference>
<dbReference type="InterPro" id="IPR000375">
    <property type="entry name" value="Dynamin_stalk"/>
</dbReference>
<evidence type="ECO:0000313" key="8">
    <source>
        <dbReference type="Proteomes" id="UP001303115"/>
    </source>
</evidence>
<dbReference type="GO" id="GO:0005525">
    <property type="term" value="F:GTP binding"/>
    <property type="evidence" value="ECO:0007669"/>
    <property type="project" value="InterPro"/>
</dbReference>
<keyword evidence="3" id="KW-0175">Coiled coil</keyword>
<keyword evidence="8" id="KW-1185">Reference proteome</keyword>
<feature type="domain" description="Dynamin-type G" evidence="6">
    <location>
        <begin position="44"/>
        <end position="329"/>
    </location>
</feature>
<dbReference type="InterPro" id="IPR030381">
    <property type="entry name" value="G_DYNAMIN_dom"/>
</dbReference>
<feature type="coiled-coil region" evidence="3">
    <location>
        <begin position="708"/>
        <end position="735"/>
    </location>
</feature>
<dbReference type="GO" id="GO:0006897">
    <property type="term" value="P:endocytosis"/>
    <property type="evidence" value="ECO:0007669"/>
    <property type="project" value="TreeGrafter"/>
</dbReference>
<dbReference type="PROSITE" id="PS51718">
    <property type="entry name" value="G_DYNAMIN_2"/>
    <property type="match status" value="1"/>
</dbReference>
<keyword evidence="1" id="KW-0547">Nucleotide-binding</keyword>
<organism evidence="7 8">
    <name type="scientific">Parachaetomium inaequale</name>
    <dbReference type="NCBI Taxonomy" id="2588326"/>
    <lineage>
        <taxon>Eukaryota</taxon>
        <taxon>Fungi</taxon>
        <taxon>Dikarya</taxon>
        <taxon>Ascomycota</taxon>
        <taxon>Pezizomycotina</taxon>
        <taxon>Sordariomycetes</taxon>
        <taxon>Sordariomycetidae</taxon>
        <taxon>Sordariales</taxon>
        <taxon>Chaetomiaceae</taxon>
        <taxon>Parachaetomium</taxon>
    </lineage>
</organism>
<dbReference type="InterPro" id="IPR022812">
    <property type="entry name" value="Dynamin"/>
</dbReference>
<evidence type="ECO:0000256" key="2">
    <source>
        <dbReference type="ARBA" id="ARBA00023134"/>
    </source>
</evidence>
<dbReference type="GO" id="GO:0005739">
    <property type="term" value="C:mitochondrion"/>
    <property type="evidence" value="ECO:0007669"/>
    <property type="project" value="TreeGrafter"/>
</dbReference>
<dbReference type="SUPFAM" id="SSF52540">
    <property type="entry name" value="P-loop containing nucleoside triphosphate hydrolases"/>
    <property type="match status" value="1"/>
</dbReference>
<name>A0AAN6P5G0_9PEZI</name>
<dbReference type="PROSITE" id="PS51388">
    <property type="entry name" value="GED"/>
    <property type="match status" value="1"/>
</dbReference>
<dbReference type="Proteomes" id="UP001303115">
    <property type="component" value="Unassembled WGS sequence"/>
</dbReference>
<dbReference type="InterPro" id="IPR001401">
    <property type="entry name" value="Dynamin_GTPase"/>
</dbReference>
<dbReference type="GO" id="GO:0000266">
    <property type="term" value="P:mitochondrial fission"/>
    <property type="evidence" value="ECO:0007669"/>
    <property type="project" value="TreeGrafter"/>
</dbReference>
<evidence type="ECO:0000259" key="5">
    <source>
        <dbReference type="PROSITE" id="PS51388"/>
    </source>
</evidence>
<feature type="compositionally biased region" description="Acidic residues" evidence="4">
    <location>
        <begin position="431"/>
        <end position="455"/>
    </location>
</feature>
<feature type="domain" description="GED" evidence="5">
    <location>
        <begin position="656"/>
        <end position="747"/>
    </location>
</feature>
<dbReference type="Pfam" id="PF00350">
    <property type="entry name" value="Dynamin_N"/>
    <property type="match status" value="1"/>
</dbReference>
<evidence type="ECO:0000256" key="4">
    <source>
        <dbReference type="SAM" id="MobiDB-lite"/>
    </source>
</evidence>
<protein>
    <recommendedName>
        <fullName evidence="9">Dynamin family protein</fullName>
    </recommendedName>
</protein>
<dbReference type="InterPro" id="IPR045063">
    <property type="entry name" value="Dynamin_N"/>
</dbReference>
<dbReference type="CDD" id="cd08771">
    <property type="entry name" value="DLP_1"/>
    <property type="match status" value="1"/>
</dbReference>
<dbReference type="GO" id="GO:0003924">
    <property type="term" value="F:GTPase activity"/>
    <property type="evidence" value="ECO:0007669"/>
    <property type="project" value="InterPro"/>
</dbReference>
<dbReference type="PRINTS" id="PR00195">
    <property type="entry name" value="DYNAMIN"/>
</dbReference>
<sequence>MDPASDAQVAVAIDPDIMAQLNSADSNSLLDTIDSLREIGVSNFVDLPQIIVVGDQSSGKSSVLEAISRVRFPVDGDLCTRFATELVLRRAPSGETTSNVSIQFADSGDAARLSFKRTTFDKEKLPDLIKEAKEVMGIRNGGAKQFSKDILRIEVTGPDIPPVTLVDLPGIFHSATADQEGRGREIVNQLIESYMGQSKSIILTVLAANNQLAVQKVLDKAMEHDPKRERTIGVITKPDIAGRGSSNERKYLDLAKGREAMHKLALGWYVLRNPSEEERSSEAAERDAAEEAFFRAGEWSSLDPAHRGAESLRKRLSKVLLDHIKKSLPELIENIDRKLWDRKRDLDRLGKSRSTAEELRSYLLGIAEDFQRLAHDAIEGLYSNRQDFFGDLDQEDRRPRKLRAVLRNRHDAFEIVMDTKGARYKIKSREDDEEGQDDDYEDEDEDEGDLDDGDGNSDSPNAVLDPHLQPLVDGYDAPEAELKAVQELHAELDAPYNRGKEFPGEVNPELAFLLFKRQAAPWRRISQQHLDHALDVAKEFVEEAFTYIIGQDDATLTAVLGLHADTFFDEKKIELQAKLQELLRPYSDGYGLVLERKARAKMYKTTSQRLGSRVAARLERKRPDLFEEGPSGGLSRNMIVRAVCEPEEPERETSGIEKVINMVTVRYELALRTFTENVINLAVESCLVRNIPTILTTRKVDRMSFDELKELASESEETQKRRVDLEAQVKILEEGLRKCQRHKPRPLTRKRLAVRA</sequence>
<keyword evidence="2" id="KW-0342">GTP-binding</keyword>
<dbReference type="FunFam" id="3.40.50.300:FF:001425">
    <property type="entry name" value="Dynamin GTPase, putative"/>
    <property type="match status" value="1"/>
</dbReference>
<dbReference type="InterPro" id="IPR020850">
    <property type="entry name" value="GED_dom"/>
</dbReference>
<dbReference type="SMART" id="SM00053">
    <property type="entry name" value="DYNc"/>
    <property type="match status" value="1"/>
</dbReference>
<feature type="region of interest" description="Disordered" evidence="4">
    <location>
        <begin position="425"/>
        <end position="471"/>
    </location>
</feature>
<comment type="caution">
    <text evidence="7">The sequence shown here is derived from an EMBL/GenBank/DDBJ whole genome shotgun (WGS) entry which is preliminary data.</text>
</comment>
<dbReference type="Gene3D" id="3.40.50.300">
    <property type="entry name" value="P-loop containing nucleotide triphosphate hydrolases"/>
    <property type="match status" value="1"/>
</dbReference>
<dbReference type="Pfam" id="PF01031">
    <property type="entry name" value="Dynamin_M"/>
    <property type="match status" value="1"/>
</dbReference>
<evidence type="ECO:0000313" key="7">
    <source>
        <dbReference type="EMBL" id="KAK4032118.1"/>
    </source>
</evidence>
<dbReference type="GO" id="GO:0016559">
    <property type="term" value="P:peroxisome fission"/>
    <property type="evidence" value="ECO:0007669"/>
    <property type="project" value="TreeGrafter"/>
</dbReference>
<dbReference type="GO" id="GO:0016020">
    <property type="term" value="C:membrane"/>
    <property type="evidence" value="ECO:0007669"/>
    <property type="project" value="TreeGrafter"/>
</dbReference>
<dbReference type="AlphaFoldDB" id="A0AAN6P5G0"/>
<evidence type="ECO:0000259" key="6">
    <source>
        <dbReference type="PROSITE" id="PS51718"/>
    </source>
</evidence>
<dbReference type="PANTHER" id="PTHR11566:SF149">
    <property type="entry name" value="GTPASE, PUTATIVE (AFU_ORTHOLOGUE AFUA_6G11890)-RELATED"/>
    <property type="match status" value="1"/>
</dbReference>
<proteinExistence type="predicted"/>
<dbReference type="PANTHER" id="PTHR11566">
    <property type="entry name" value="DYNAMIN"/>
    <property type="match status" value="1"/>
</dbReference>
<dbReference type="GO" id="GO:0005874">
    <property type="term" value="C:microtubule"/>
    <property type="evidence" value="ECO:0007669"/>
    <property type="project" value="TreeGrafter"/>
</dbReference>
<accession>A0AAN6P5G0</accession>
<dbReference type="GO" id="GO:0048312">
    <property type="term" value="P:intracellular distribution of mitochondria"/>
    <property type="evidence" value="ECO:0007669"/>
    <property type="project" value="TreeGrafter"/>
</dbReference>
<evidence type="ECO:0000256" key="1">
    <source>
        <dbReference type="ARBA" id="ARBA00022741"/>
    </source>
</evidence>
<evidence type="ECO:0000256" key="3">
    <source>
        <dbReference type="SAM" id="Coils"/>
    </source>
</evidence>